<dbReference type="InterPro" id="IPR029045">
    <property type="entry name" value="ClpP/crotonase-like_dom_sf"/>
</dbReference>
<evidence type="ECO:0000256" key="8">
    <source>
        <dbReference type="SAM" id="MobiDB-lite"/>
    </source>
</evidence>
<evidence type="ECO:0000256" key="4">
    <source>
        <dbReference type="ARBA" id="ARBA00023239"/>
    </source>
</evidence>
<dbReference type="EMBL" id="CP083974">
    <property type="protein sequence ID" value="UZF45716.1"/>
    <property type="molecule type" value="Genomic_DNA"/>
</dbReference>
<sequence>MTVAGIANLMHKETPVRQDLETLYYEQADDGVVVLTLNRPDRGNGVVPELVRDFVETLTRLEADKNVRALVLTGAGKQFSAGADLKAMKDYLEHQHRVEHEPYNARVLFPLTQRVVASRLPTIAAINGGATAGGLDFALACDIRICSTRAKMGETYINMGLPPGNGGSYFLPRLLGSGMAAELALTGDVIDAQRALEIGLVNRVVEPEDLIPEAVALAGKIAAKSWRAVEATKQALRSTWQVDLATSMTNSFWAVSALHYGPDLLEGVSAFLDKRPPCFNKDRTHEADSRPENPAVSATALTSLQ</sequence>
<dbReference type="InterPro" id="IPR018376">
    <property type="entry name" value="Enoyl-CoA_hyd/isom_CS"/>
</dbReference>
<comment type="catalytic activity">
    <reaction evidence="6">
        <text>a 4-saturated-(3S)-3-hydroxyacyl-CoA = a (3E)-enoyl-CoA + H2O</text>
        <dbReference type="Rhea" id="RHEA:20724"/>
        <dbReference type="ChEBI" id="CHEBI:15377"/>
        <dbReference type="ChEBI" id="CHEBI:58521"/>
        <dbReference type="ChEBI" id="CHEBI:137480"/>
        <dbReference type="EC" id="4.2.1.17"/>
    </reaction>
</comment>
<accession>A0AA46WWH6</accession>
<feature type="region of interest" description="Disordered" evidence="8">
    <location>
        <begin position="282"/>
        <end position="305"/>
    </location>
</feature>
<dbReference type="Proteomes" id="UP001162740">
    <property type="component" value="Chromosome"/>
</dbReference>
<comment type="catalytic activity">
    <reaction evidence="5">
        <text>a (3S)-3-hydroxyacyl-CoA = a (2E)-enoyl-CoA + H2O</text>
        <dbReference type="Rhea" id="RHEA:16105"/>
        <dbReference type="ChEBI" id="CHEBI:15377"/>
        <dbReference type="ChEBI" id="CHEBI:57318"/>
        <dbReference type="ChEBI" id="CHEBI:58856"/>
        <dbReference type="EC" id="4.2.1.17"/>
    </reaction>
</comment>
<evidence type="ECO:0000256" key="2">
    <source>
        <dbReference type="ARBA" id="ARBA00005254"/>
    </source>
</evidence>
<keyword evidence="3" id="KW-0443">Lipid metabolism</keyword>
<gene>
    <name evidence="9" type="ORF">KUM34_003205</name>
</gene>
<evidence type="ECO:0000256" key="7">
    <source>
        <dbReference type="RuleBase" id="RU003707"/>
    </source>
</evidence>
<comment type="similarity">
    <text evidence="2 7">Belongs to the enoyl-CoA hydratase/isomerase family.</text>
</comment>
<proteinExistence type="inferred from homology"/>
<organism evidence="9 10">
    <name type="scientific">Rhodococcus rhodochrous</name>
    <dbReference type="NCBI Taxonomy" id="1829"/>
    <lineage>
        <taxon>Bacteria</taxon>
        <taxon>Bacillati</taxon>
        <taxon>Actinomycetota</taxon>
        <taxon>Actinomycetes</taxon>
        <taxon>Mycobacteriales</taxon>
        <taxon>Nocardiaceae</taxon>
        <taxon>Rhodococcus</taxon>
    </lineage>
</organism>
<name>A0AA46WWH6_RHORH</name>
<keyword evidence="4" id="KW-0456">Lyase</keyword>
<evidence type="ECO:0000313" key="9">
    <source>
        <dbReference type="EMBL" id="UZF45716.1"/>
    </source>
</evidence>
<dbReference type="GO" id="GO:0004300">
    <property type="term" value="F:enoyl-CoA hydratase activity"/>
    <property type="evidence" value="ECO:0007669"/>
    <property type="project" value="UniProtKB-EC"/>
</dbReference>
<dbReference type="PANTHER" id="PTHR11941">
    <property type="entry name" value="ENOYL-COA HYDRATASE-RELATED"/>
    <property type="match status" value="1"/>
</dbReference>
<comment type="function">
    <text evidence="1">Could possibly oxidize fatty acids using specific components.</text>
</comment>
<evidence type="ECO:0000256" key="6">
    <source>
        <dbReference type="ARBA" id="ARBA00023717"/>
    </source>
</evidence>
<keyword evidence="3" id="KW-0276">Fatty acid metabolism</keyword>
<evidence type="ECO:0000313" key="10">
    <source>
        <dbReference type="Proteomes" id="UP001162740"/>
    </source>
</evidence>
<feature type="compositionally biased region" description="Basic and acidic residues" evidence="8">
    <location>
        <begin position="282"/>
        <end position="291"/>
    </location>
</feature>
<dbReference type="Gene3D" id="1.10.12.10">
    <property type="entry name" value="Lyase 2-enoyl-coa Hydratase, Chain A, domain 2"/>
    <property type="match status" value="1"/>
</dbReference>
<dbReference type="RefSeq" id="WP_229583427.1">
    <property type="nucleotide sequence ID" value="NZ_CP083974.1"/>
</dbReference>
<evidence type="ECO:0000256" key="5">
    <source>
        <dbReference type="ARBA" id="ARBA00023709"/>
    </source>
</evidence>
<reference evidence="9 10" key="1">
    <citation type="journal article" date="2021" name="Front. Microbiol.">
        <title>Bacterial Transformation of Aromatic Monomers in Softwood Black Liquor.</title>
        <authorList>
            <person name="Navas L.E."/>
            <person name="Dexter G."/>
            <person name="Liu J."/>
            <person name="Levy-Booth D."/>
            <person name="Cho M."/>
            <person name="Jang S.K."/>
            <person name="Mansfield S.D."/>
            <person name="Renneckar S."/>
            <person name="Mohn W.W."/>
            <person name="Eltis L.D."/>
        </authorList>
    </citation>
    <scope>NUCLEOTIDE SEQUENCE [LARGE SCALE GENOMIC DNA]</scope>
    <source>
        <strain evidence="9 10">GD02</strain>
    </source>
</reference>
<evidence type="ECO:0000256" key="3">
    <source>
        <dbReference type="ARBA" id="ARBA00022832"/>
    </source>
</evidence>
<dbReference type="InterPro" id="IPR014748">
    <property type="entry name" value="Enoyl-CoA_hydra_C"/>
</dbReference>
<dbReference type="CDD" id="cd06558">
    <property type="entry name" value="crotonase-like"/>
    <property type="match status" value="1"/>
</dbReference>
<dbReference type="Gene3D" id="3.90.226.10">
    <property type="entry name" value="2-enoyl-CoA Hydratase, Chain A, domain 1"/>
    <property type="match status" value="1"/>
</dbReference>
<dbReference type="SUPFAM" id="SSF52096">
    <property type="entry name" value="ClpP/crotonase"/>
    <property type="match status" value="1"/>
</dbReference>
<dbReference type="Pfam" id="PF00378">
    <property type="entry name" value="ECH_1"/>
    <property type="match status" value="1"/>
</dbReference>
<protein>
    <submittedName>
        <fullName evidence="9">Enoyl-CoA hydratase/isomerase family protein</fullName>
    </submittedName>
</protein>
<dbReference type="PANTHER" id="PTHR11941:SF54">
    <property type="entry name" value="ENOYL-COA HYDRATASE, MITOCHONDRIAL"/>
    <property type="match status" value="1"/>
</dbReference>
<dbReference type="InterPro" id="IPR001753">
    <property type="entry name" value="Enoyl-CoA_hydra/iso"/>
</dbReference>
<dbReference type="PROSITE" id="PS00166">
    <property type="entry name" value="ENOYL_COA_HYDRATASE"/>
    <property type="match status" value="1"/>
</dbReference>
<evidence type="ECO:0000256" key="1">
    <source>
        <dbReference type="ARBA" id="ARBA00002994"/>
    </source>
</evidence>
<dbReference type="AlphaFoldDB" id="A0AA46WWH6"/>
<dbReference type="GO" id="GO:0006635">
    <property type="term" value="P:fatty acid beta-oxidation"/>
    <property type="evidence" value="ECO:0007669"/>
    <property type="project" value="TreeGrafter"/>
</dbReference>